<dbReference type="InterPro" id="IPR001387">
    <property type="entry name" value="Cro/C1-type_HTH"/>
</dbReference>
<reference evidence="2 3" key="1">
    <citation type="submission" date="2018-06" db="EMBL/GenBank/DDBJ databases">
        <title>Sphaerisporangium craniellae sp. nov., isolated from a marine sponge in the South China Sea.</title>
        <authorList>
            <person name="Li L."/>
        </authorList>
    </citation>
    <scope>NUCLEOTIDE SEQUENCE [LARGE SCALE GENOMIC DNA]</scope>
    <source>
        <strain evidence="2 3">CCTCC AA 208026</strain>
    </source>
</reference>
<sequence>MTHASPSAGPHGSPWHVLGAAIRHWREDVHGWGLRATAAHAHINHSFLARIERGERIPQLSVVADLDRILGAQGILIALFKGAETATQPVRPVVPAAATVDAEGMDEVRRQLLSGIAGLAVTAVAAPLPGLDQLREVVDARMGPASVSEWEETAWEYSHAVRARPLPQVIPDLALDLLALQKLLAAPGGRSPAWWRVNARMTFMLALAVGAAGQTRQSRHWWATARHAADRTSDGELIAVTNAYEAVHAVFEDRPASMIIARAEAALAAAAGRACAGAAEAYVALAQVHAMTGNAEAARQALEGQARLVDELPDTITGDYGSTDGWPVTRMLHARSFVHTYLGSADAGHAQQEALNAYPRVQTSYVRRQLALIRLHQTISAVRDGDVYGGLEQALDIVEGLPEQTIFVRRLASAAADAVPAADRSRRPVIDYRHRLALTSGE</sequence>
<keyword evidence="3" id="KW-1185">Reference proteome</keyword>
<gene>
    <name evidence="2" type="ORF">DQ384_36555</name>
</gene>
<proteinExistence type="predicted"/>
<dbReference type="AlphaFoldDB" id="A0A367EVE0"/>
<dbReference type="Gene3D" id="1.10.260.40">
    <property type="entry name" value="lambda repressor-like DNA-binding domains"/>
    <property type="match status" value="1"/>
</dbReference>
<dbReference type="OrthoDB" id="3462308at2"/>
<accession>A0A367EVE0</accession>
<name>A0A367EVE0_9ACTN</name>
<dbReference type="CDD" id="cd00093">
    <property type="entry name" value="HTH_XRE"/>
    <property type="match status" value="1"/>
</dbReference>
<dbReference type="EMBL" id="QOIL01000030">
    <property type="protein sequence ID" value="RCG21130.1"/>
    <property type="molecule type" value="Genomic_DNA"/>
</dbReference>
<dbReference type="Proteomes" id="UP000253094">
    <property type="component" value="Unassembled WGS sequence"/>
</dbReference>
<dbReference type="SUPFAM" id="SSF47413">
    <property type="entry name" value="lambda repressor-like DNA-binding domains"/>
    <property type="match status" value="1"/>
</dbReference>
<dbReference type="InterPro" id="IPR010982">
    <property type="entry name" value="Lambda_DNA-bd_dom_sf"/>
</dbReference>
<evidence type="ECO:0000259" key="1">
    <source>
        <dbReference type="SMART" id="SM00530"/>
    </source>
</evidence>
<evidence type="ECO:0000313" key="2">
    <source>
        <dbReference type="EMBL" id="RCG21130.1"/>
    </source>
</evidence>
<feature type="domain" description="HTH cro/C1-type" evidence="1">
    <location>
        <begin position="21"/>
        <end position="77"/>
    </location>
</feature>
<dbReference type="RefSeq" id="WP_114033467.1">
    <property type="nucleotide sequence ID" value="NZ_QOIL01000030.1"/>
</dbReference>
<protein>
    <submittedName>
        <fullName evidence="2">XRE family transcriptional regulator</fullName>
    </submittedName>
</protein>
<dbReference type="SMART" id="SM00530">
    <property type="entry name" value="HTH_XRE"/>
    <property type="match status" value="1"/>
</dbReference>
<evidence type="ECO:0000313" key="3">
    <source>
        <dbReference type="Proteomes" id="UP000253094"/>
    </source>
</evidence>
<organism evidence="2 3">
    <name type="scientific">Sphaerisporangium album</name>
    <dbReference type="NCBI Taxonomy" id="509200"/>
    <lineage>
        <taxon>Bacteria</taxon>
        <taxon>Bacillati</taxon>
        <taxon>Actinomycetota</taxon>
        <taxon>Actinomycetes</taxon>
        <taxon>Streptosporangiales</taxon>
        <taxon>Streptosporangiaceae</taxon>
        <taxon>Sphaerisporangium</taxon>
    </lineage>
</organism>
<dbReference type="GO" id="GO:0003677">
    <property type="term" value="F:DNA binding"/>
    <property type="evidence" value="ECO:0007669"/>
    <property type="project" value="InterPro"/>
</dbReference>
<dbReference type="Pfam" id="PF13560">
    <property type="entry name" value="HTH_31"/>
    <property type="match status" value="1"/>
</dbReference>
<comment type="caution">
    <text evidence="2">The sequence shown here is derived from an EMBL/GenBank/DDBJ whole genome shotgun (WGS) entry which is preliminary data.</text>
</comment>